<evidence type="ECO:0000259" key="3">
    <source>
        <dbReference type="Pfam" id="PF10988"/>
    </source>
</evidence>
<feature type="region of interest" description="Disordered" evidence="1">
    <location>
        <begin position="204"/>
        <end position="234"/>
    </location>
</feature>
<sequence length="234" mass="25114">MNYLKILPFVCLAATPAWAQHTKTMDLSSFSKIRILGCVTAELRPGDAASLKISAKETIDDARLTVEYKGDELIVRQKWEKDVFKKGDCRTTDIRLDLTYLSVDAITSGVGAELTFLAPVKTRDLDLNAMTGSQIKLEADVRNLKARAVEGAIIRLSGKAEGQQVTVTTGGELHAYDMNSEDAFVKANTGGVAEISTSERLDASASTGGAVRYRGNPAKRDVKTSLGGEVSGGK</sequence>
<protein>
    <submittedName>
        <fullName evidence="4">Putative auto-transporter adhesin, head GIN domain</fullName>
    </submittedName>
</protein>
<gene>
    <name evidence="4" type="ORF">SAMN04488090_2737</name>
</gene>
<dbReference type="AlphaFoldDB" id="A0A1G9R4Z9"/>
<evidence type="ECO:0000313" key="5">
    <source>
        <dbReference type="Proteomes" id="UP000198901"/>
    </source>
</evidence>
<dbReference type="InterPro" id="IPR021255">
    <property type="entry name" value="DUF2807"/>
</dbReference>
<dbReference type="EMBL" id="FNGS01000005">
    <property type="protein sequence ID" value="SDM18201.1"/>
    <property type="molecule type" value="Genomic_DNA"/>
</dbReference>
<keyword evidence="2" id="KW-0732">Signal</keyword>
<feature type="signal peptide" evidence="2">
    <location>
        <begin position="1"/>
        <end position="19"/>
    </location>
</feature>
<evidence type="ECO:0000256" key="2">
    <source>
        <dbReference type="SAM" id="SignalP"/>
    </source>
</evidence>
<organism evidence="4 5">
    <name type="scientific">Siphonobacter aquaeclarae</name>
    <dbReference type="NCBI Taxonomy" id="563176"/>
    <lineage>
        <taxon>Bacteria</taxon>
        <taxon>Pseudomonadati</taxon>
        <taxon>Bacteroidota</taxon>
        <taxon>Cytophagia</taxon>
        <taxon>Cytophagales</taxon>
        <taxon>Cytophagaceae</taxon>
        <taxon>Siphonobacter</taxon>
    </lineage>
</organism>
<feature type="chain" id="PRO_5011592241" evidence="2">
    <location>
        <begin position="20"/>
        <end position="234"/>
    </location>
</feature>
<accession>A0A1G9R4Z9</accession>
<evidence type="ECO:0000313" key="4">
    <source>
        <dbReference type="EMBL" id="SDM18201.1"/>
    </source>
</evidence>
<dbReference type="RefSeq" id="WP_093203110.1">
    <property type="nucleotide sequence ID" value="NZ_FNGS01000005.1"/>
</dbReference>
<keyword evidence="5" id="KW-1185">Reference proteome</keyword>
<dbReference type="Gene3D" id="2.160.20.120">
    <property type="match status" value="1"/>
</dbReference>
<evidence type="ECO:0000256" key="1">
    <source>
        <dbReference type="SAM" id="MobiDB-lite"/>
    </source>
</evidence>
<dbReference type="STRING" id="563176.SAMN04488090_2737"/>
<proteinExistence type="predicted"/>
<name>A0A1G9R4Z9_9BACT</name>
<reference evidence="4 5" key="1">
    <citation type="submission" date="2016-10" db="EMBL/GenBank/DDBJ databases">
        <authorList>
            <person name="de Groot N.N."/>
        </authorList>
    </citation>
    <scope>NUCLEOTIDE SEQUENCE [LARGE SCALE GENOMIC DNA]</scope>
    <source>
        <strain evidence="4 5">DSM 21668</strain>
    </source>
</reference>
<dbReference type="OrthoDB" id="704821at2"/>
<dbReference type="Proteomes" id="UP000198901">
    <property type="component" value="Unassembled WGS sequence"/>
</dbReference>
<dbReference type="Pfam" id="PF10988">
    <property type="entry name" value="DUF2807"/>
    <property type="match status" value="1"/>
</dbReference>
<feature type="domain" description="Putative auto-transporter adhesin head GIN" evidence="3">
    <location>
        <begin position="30"/>
        <end position="217"/>
    </location>
</feature>